<gene>
    <name evidence="9" type="ORF">IAA52_04170</name>
</gene>
<evidence type="ECO:0000313" key="10">
    <source>
        <dbReference type="Proteomes" id="UP000824260"/>
    </source>
</evidence>
<dbReference type="FunFam" id="3.30.420.40:FF:000012">
    <property type="entry name" value="tRNA N6-adenosine threonylcarbamoyltransferase"/>
    <property type="match status" value="1"/>
</dbReference>
<evidence type="ECO:0000313" key="9">
    <source>
        <dbReference type="EMBL" id="HIQ82278.1"/>
    </source>
</evidence>
<sequence>MNDRVEALRAAHSATILAFESSCDETAVAIVRDGRKILANQVLSQIDRHAVFGGVVPEIASRMHVEALDPLLDAALQEAGMTLADVDAVAVTCGPGLVGALLTAVSYAKALAYARGLPLVAVNHIEGHVSANYLAHPELEPPFACLVASGGHSHIVLVEHYGEYRLLGQTL</sequence>
<name>A0A9D0ZKF2_9FIRM</name>
<evidence type="ECO:0000256" key="4">
    <source>
        <dbReference type="ARBA" id="ARBA00022723"/>
    </source>
</evidence>
<dbReference type="PANTHER" id="PTHR11735:SF6">
    <property type="entry name" value="TRNA N6-ADENOSINE THREONYLCARBAMOYLTRANSFERASE, MITOCHONDRIAL"/>
    <property type="match status" value="1"/>
</dbReference>
<feature type="domain" description="Gcp-like" evidence="8">
    <location>
        <begin position="36"/>
        <end position="171"/>
    </location>
</feature>
<evidence type="ECO:0000259" key="8">
    <source>
        <dbReference type="Pfam" id="PF00814"/>
    </source>
</evidence>
<keyword evidence="2" id="KW-0808">Transferase</keyword>
<dbReference type="PRINTS" id="PR00789">
    <property type="entry name" value="OSIALOPTASE"/>
</dbReference>
<dbReference type="Pfam" id="PF00814">
    <property type="entry name" value="TsaD"/>
    <property type="match status" value="1"/>
</dbReference>
<dbReference type="EMBL" id="DVFZ01000042">
    <property type="protein sequence ID" value="HIQ82278.1"/>
    <property type="molecule type" value="Genomic_DNA"/>
</dbReference>
<keyword evidence="4" id="KW-0479">Metal-binding</keyword>
<dbReference type="AlphaFoldDB" id="A0A9D0ZKF2"/>
<dbReference type="EC" id="2.3.1.234" evidence="1"/>
<dbReference type="InterPro" id="IPR017861">
    <property type="entry name" value="KAE1/TsaD"/>
</dbReference>
<dbReference type="InterPro" id="IPR000905">
    <property type="entry name" value="Gcp-like_dom"/>
</dbReference>
<evidence type="ECO:0000256" key="3">
    <source>
        <dbReference type="ARBA" id="ARBA00022694"/>
    </source>
</evidence>
<dbReference type="Gene3D" id="3.30.420.40">
    <property type="match status" value="2"/>
</dbReference>
<reference evidence="9" key="2">
    <citation type="journal article" date="2021" name="PeerJ">
        <title>Extensive microbial diversity within the chicken gut microbiome revealed by metagenomics and culture.</title>
        <authorList>
            <person name="Gilroy R."/>
            <person name="Ravi A."/>
            <person name="Getino M."/>
            <person name="Pursley I."/>
            <person name="Horton D.L."/>
            <person name="Alikhan N.F."/>
            <person name="Baker D."/>
            <person name="Gharbi K."/>
            <person name="Hall N."/>
            <person name="Watson M."/>
            <person name="Adriaenssens E.M."/>
            <person name="Foster-Nyarko E."/>
            <person name="Jarju S."/>
            <person name="Secka A."/>
            <person name="Antonio M."/>
            <person name="Oren A."/>
            <person name="Chaudhuri R.R."/>
            <person name="La Ragione R."/>
            <person name="Hildebrand F."/>
            <person name="Pallen M.J."/>
        </authorList>
    </citation>
    <scope>NUCLEOTIDE SEQUENCE</scope>
    <source>
        <strain evidence="9">ChiSjej6B24-2974</strain>
    </source>
</reference>
<comment type="caution">
    <text evidence="9">The sequence shown here is derived from an EMBL/GenBank/DDBJ whole genome shotgun (WGS) entry which is preliminary data.</text>
</comment>
<evidence type="ECO:0000256" key="6">
    <source>
        <dbReference type="ARBA" id="ARBA00023315"/>
    </source>
</evidence>
<keyword evidence="6" id="KW-0012">Acyltransferase</keyword>
<dbReference type="SUPFAM" id="SSF53067">
    <property type="entry name" value="Actin-like ATPase domain"/>
    <property type="match status" value="1"/>
</dbReference>
<reference evidence="9" key="1">
    <citation type="submission" date="2020-10" db="EMBL/GenBank/DDBJ databases">
        <authorList>
            <person name="Gilroy R."/>
        </authorList>
    </citation>
    <scope>NUCLEOTIDE SEQUENCE</scope>
    <source>
        <strain evidence="9">ChiSjej6B24-2974</strain>
    </source>
</reference>
<dbReference type="GO" id="GO:0008033">
    <property type="term" value="P:tRNA processing"/>
    <property type="evidence" value="ECO:0007669"/>
    <property type="project" value="UniProtKB-KW"/>
</dbReference>
<evidence type="ECO:0000256" key="1">
    <source>
        <dbReference type="ARBA" id="ARBA00012156"/>
    </source>
</evidence>
<evidence type="ECO:0000256" key="2">
    <source>
        <dbReference type="ARBA" id="ARBA00022679"/>
    </source>
</evidence>
<dbReference type="GO" id="GO:0046872">
    <property type="term" value="F:metal ion binding"/>
    <property type="evidence" value="ECO:0007669"/>
    <property type="project" value="UniProtKB-KW"/>
</dbReference>
<organism evidence="9 10">
    <name type="scientific">Candidatus Pullichristensenella stercorigallinarum</name>
    <dbReference type="NCBI Taxonomy" id="2840909"/>
    <lineage>
        <taxon>Bacteria</taxon>
        <taxon>Bacillati</taxon>
        <taxon>Bacillota</taxon>
        <taxon>Clostridia</taxon>
        <taxon>Candidatus Pullichristensenella</taxon>
    </lineage>
</organism>
<comment type="catalytic activity">
    <reaction evidence="7">
        <text>L-threonylcarbamoyladenylate + adenosine(37) in tRNA = N(6)-L-threonylcarbamoyladenosine(37) in tRNA + AMP + H(+)</text>
        <dbReference type="Rhea" id="RHEA:37059"/>
        <dbReference type="Rhea" id="RHEA-COMP:10162"/>
        <dbReference type="Rhea" id="RHEA-COMP:10163"/>
        <dbReference type="ChEBI" id="CHEBI:15378"/>
        <dbReference type="ChEBI" id="CHEBI:73682"/>
        <dbReference type="ChEBI" id="CHEBI:74411"/>
        <dbReference type="ChEBI" id="CHEBI:74418"/>
        <dbReference type="ChEBI" id="CHEBI:456215"/>
        <dbReference type="EC" id="2.3.1.234"/>
    </reaction>
</comment>
<evidence type="ECO:0000256" key="7">
    <source>
        <dbReference type="ARBA" id="ARBA00048117"/>
    </source>
</evidence>
<dbReference type="GO" id="GO:0061711">
    <property type="term" value="F:tRNA N(6)-L-threonylcarbamoyladenine synthase activity"/>
    <property type="evidence" value="ECO:0007669"/>
    <property type="project" value="UniProtKB-EC"/>
</dbReference>
<dbReference type="InterPro" id="IPR043129">
    <property type="entry name" value="ATPase_NBD"/>
</dbReference>
<dbReference type="PANTHER" id="PTHR11735">
    <property type="entry name" value="TRNA N6-ADENOSINE THREONYLCARBAMOYLTRANSFERASE"/>
    <property type="match status" value="1"/>
</dbReference>
<proteinExistence type="predicted"/>
<protein>
    <recommendedName>
        <fullName evidence="1">N(6)-L-threonylcarbamoyladenine synthase</fullName>
        <ecNumber evidence="1">2.3.1.234</ecNumber>
    </recommendedName>
</protein>
<dbReference type="Proteomes" id="UP000824260">
    <property type="component" value="Unassembled WGS sequence"/>
</dbReference>
<keyword evidence="3" id="KW-0819">tRNA processing</keyword>
<keyword evidence="5" id="KW-0408">Iron</keyword>
<evidence type="ECO:0000256" key="5">
    <source>
        <dbReference type="ARBA" id="ARBA00023004"/>
    </source>
</evidence>
<accession>A0A9D0ZKF2</accession>
<feature type="non-terminal residue" evidence="9">
    <location>
        <position position="171"/>
    </location>
</feature>